<dbReference type="InterPro" id="IPR013551">
    <property type="entry name" value="YicC-like_C"/>
</dbReference>
<dbReference type="Pfam" id="PF08340">
    <property type="entry name" value="YicC-like_C"/>
    <property type="match status" value="1"/>
</dbReference>
<keyword evidence="3" id="KW-0255">Endonuclease</keyword>
<proteinExistence type="inferred from homology"/>
<dbReference type="AlphaFoldDB" id="A0A4R3J6U8"/>
<evidence type="ECO:0000256" key="3">
    <source>
        <dbReference type="ARBA" id="ARBA00022759"/>
    </source>
</evidence>
<dbReference type="GO" id="GO:0016787">
    <property type="term" value="F:hydrolase activity"/>
    <property type="evidence" value="ECO:0007669"/>
    <property type="project" value="UniProtKB-KW"/>
</dbReference>
<dbReference type="RefSeq" id="WP_132246694.1">
    <property type="nucleotide sequence ID" value="NZ_SLZU01000012.1"/>
</dbReference>
<dbReference type="InterPro" id="IPR013527">
    <property type="entry name" value="YicC-like_N"/>
</dbReference>
<dbReference type="Proteomes" id="UP000295696">
    <property type="component" value="Unassembled WGS sequence"/>
</dbReference>
<feature type="domain" description="Endoribonuclease YicC-like N-terminal" evidence="6">
    <location>
        <begin position="3"/>
        <end position="159"/>
    </location>
</feature>
<evidence type="ECO:0000313" key="8">
    <source>
        <dbReference type="EMBL" id="TCS61117.1"/>
    </source>
</evidence>
<evidence type="ECO:0000259" key="6">
    <source>
        <dbReference type="Pfam" id="PF03755"/>
    </source>
</evidence>
<dbReference type="EMBL" id="SLZU01000012">
    <property type="protein sequence ID" value="TCS61117.1"/>
    <property type="molecule type" value="Genomic_DNA"/>
</dbReference>
<comment type="caution">
    <text evidence="8">The sequence shown here is derived from an EMBL/GenBank/DDBJ whole genome shotgun (WGS) entry which is preliminary data.</text>
</comment>
<dbReference type="PANTHER" id="PTHR30636">
    <property type="entry name" value="UPF0701 PROTEIN YICC"/>
    <property type="match status" value="1"/>
</dbReference>
<name>A0A4R3J6U8_9RHOB</name>
<dbReference type="OrthoDB" id="9771229at2"/>
<evidence type="ECO:0000256" key="1">
    <source>
        <dbReference type="ARBA" id="ARBA00001968"/>
    </source>
</evidence>
<dbReference type="NCBIfam" id="TIGR00255">
    <property type="entry name" value="YicC/YloC family endoribonuclease"/>
    <property type="match status" value="1"/>
</dbReference>
<gene>
    <name evidence="8" type="ORF">EDD52_11275</name>
</gene>
<reference evidence="8 9" key="1">
    <citation type="submission" date="2019-03" db="EMBL/GenBank/DDBJ databases">
        <title>Genomic Encyclopedia of Type Strains, Phase IV (KMG-IV): sequencing the most valuable type-strain genomes for metagenomic binning, comparative biology and taxonomic classification.</title>
        <authorList>
            <person name="Goeker M."/>
        </authorList>
    </citation>
    <scope>NUCLEOTIDE SEQUENCE [LARGE SCALE GENOMIC DNA]</scope>
    <source>
        <strain evidence="8 9">DSM 104836</strain>
    </source>
</reference>
<comment type="cofactor">
    <cofactor evidence="1">
        <name>a divalent metal cation</name>
        <dbReference type="ChEBI" id="CHEBI:60240"/>
    </cofactor>
</comment>
<accession>A0A4R3J6U8</accession>
<dbReference type="PANTHER" id="PTHR30636:SF3">
    <property type="entry name" value="UPF0701 PROTEIN YICC"/>
    <property type="match status" value="1"/>
</dbReference>
<keyword evidence="2" id="KW-0540">Nuclease</keyword>
<comment type="similarity">
    <text evidence="5">Belongs to the YicC/YloC family.</text>
</comment>
<keyword evidence="9" id="KW-1185">Reference proteome</keyword>
<protein>
    <submittedName>
        <fullName evidence="8">Uncharacterized protein (TIGR00255 family)</fullName>
    </submittedName>
</protein>
<evidence type="ECO:0000256" key="4">
    <source>
        <dbReference type="ARBA" id="ARBA00022801"/>
    </source>
</evidence>
<dbReference type="InterPro" id="IPR005229">
    <property type="entry name" value="YicC/YloC-like"/>
</dbReference>
<evidence type="ECO:0000259" key="7">
    <source>
        <dbReference type="Pfam" id="PF08340"/>
    </source>
</evidence>
<organism evidence="8 9">
    <name type="scientific">Primorskyibacter sedentarius</name>
    <dbReference type="NCBI Taxonomy" id="745311"/>
    <lineage>
        <taxon>Bacteria</taxon>
        <taxon>Pseudomonadati</taxon>
        <taxon>Pseudomonadota</taxon>
        <taxon>Alphaproteobacteria</taxon>
        <taxon>Rhodobacterales</taxon>
        <taxon>Roseobacteraceae</taxon>
        <taxon>Primorskyibacter</taxon>
    </lineage>
</organism>
<evidence type="ECO:0000256" key="2">
    <source>
        <dbReference type="ARBA" id="ARBA00022722"/>
    </source>
</evidence>
<feature type="domain" description="Endoribonuclease YicC-like C-terminal" evidence="7">
    <location>
        <begin position="181"/>
        <end position="296"/>
    </location>
</feature>
<evidence type="ECO:0000313" key="9">
    <source>
        <dbReference type="Proteomes" id="UP000295696"/>
    </source>
</evidence>
<keyword evidence="4" id="KW-0378">Hydrolase</keyword>
<dbReference type="GO" id="GO:0004521">
    <property type="term" value="F:RNA endonuclease activity"/>
    <property type="evidence" value="ECO:0007669"/>
    <property type="project" value="InterPro"/>
</dbReference>
<evidence type="ECO:0000256" key="5">
    <source>
        <dbReference type="ARBA" id="ARBA00035648"/>
    </source>
</evidence>
<dbReference type="Pfam" id="PF03755">
    <property type="entry name" value="YicC-like_N"/>
    <property type="match status" value="1"/>
</dbReference>
<sequence>MRQSMTGFASGQGSAGRYRWTWEIRSVNARGLDLRLRVPDWIEGLEAALRARLGKAVSRGNISLNLRLQAEDEAALQVLNSAQLDATLSALAEVEARAMDRGITLAPATATGILGLRGVLDSKSGDEDSAEIRAALEADFTNVLKSFCAMREAEGEALQAVLSDQVDQIEALTAEAAALVDARREDMSTRMKAALARVMENADGAEPDRVSQELAMIAVKADITEELDRLRSHVSAARDLLATDSPVGRKLDFLTQEFNREANTLGSKAQFQPLTRVALDLKTVIDQMREQVQNVE</sequence>